<evidence type="ECO:0008006" key="3">
    <source>
        <dbReference type="Google" id="ProtNLM"/>
    </source>
</evidence>
<name>A0A9Q1CR16_HOLLE</name>
<keyword evidence="2" id="KW-1185">Reference proteome</keyword>
<evidence type="ECO:0000313" key="2">
    <source>
        <dbReference type="Proteomes" id="UP001152320"/>
    </source>
</evidence>
<gene>
    <name evidence="1" type="ORF">HOLleu_02260</name>
</gene>
<dbReference type="OrthoDB" id="425681at2759"/>
<proteinExistence type="predicted"/>
<evidence type="ECO:0000313" key="1">
    <source>
        <dbReference type="EMBL" id="KAJ8049491.1"/>
    </source>
</evidence>
<comment type="caution">
    <text evidence="1">The sequence shown here is derived from an EMBL/GenBank/DDBJ whole genome shotgun (WGS) entry which is preliminary data.</text>
</comment>
<dbReference type="AlphaFoldDB" id="A0A9Q1CR16"/>
<accession>A0A9Q1CR16</accession>
<dbReference type="Proteomes" id="UP001152320">
    <property type="component" value="Chromosome 1"/>
</dbReference>
<dbReference type="EMBL" id="JAIZAY010000001">
    <property type="protein sequence ID" value="KAJ8049491.1"/>
    <property type="molecule type" value="Genomic_DNA"/>
</dbReference>
<sequence length="74" mass="8381">MREMLFANDAALVSHTNDGLQRRIDQFAHACKEFALTISIKETQFMAQDAPSPPTIAINDSRLQTFDMKHEMSP</sequence>
<protein>
    <recommendedName>
        <fullName evidence="3">Reverse transcriptase domain-containing protein</fullName>
    </recommendedName>
</protein>
<reference evidence="1" key="1">
    <citation type="submission" date="2021-10" db="EMBL/GenBank/DDBJ databases">
        <title>Tropical sea cucumber genome reveals ecological adaptation and Cuvierian tubules defense mechanism.</title>
        <authorList>
            <person name="Chen T."/>
        </authorList>
    </citation>
    <scope>NUCLEOTIDE SEQUENCE</scope>
    <source>
        <strain evidence="1">Nanhai2018</strain>
        <tissue evidence="1">Muscle</tissue>
    </source>
</reference>
<organism evidence="1 2">
    <name type="scientific">Holothuria leucospilota</name>
    <name type="common">Black long sea cucumber</name>
    <name type="synonym">Mertensiothuria leucospilota</name>
    <dbReference type="NCBI Taxonomy" id="206669"/>
    <lineage>
        <taxon>Eukaryota</taxon>
        <taxon>Metazoa</taxon>
        <taxon>Echinodermata</taxon>
        <taxon>Eleutherozoa</taxon>
        <taxon>Echinozoa</taxon>
        <taxon>Holothuroidea</taxon>
        <taxon>Aspidochirotacea</taxon>
        <taxon>Aspidochirotida</taxon>
        <taxon>Holothuriidae</taxon>
        <taxon>Holothuria</taxon>
    </lineage>
</organism>